<evidence type="ECO:0000256" key="4">
    <source>
        <dbReference type="ARBA" id="ARBA00023054"/>
    </source>
</evidence>
<comment type="subcellular location">
    <subcellularLocation>
        <location evidence="6">Cytoplasm</location>
    </subcellularLocation>
</comment>
<dbReference type="RefSeq" id="WP_164210127.1">
    <property type="nucleotide sequence ID" value="NZ_JAAGSC010000031.1"/>
</dbReference>
<dbReference type="GO" id="GO:0007062">
    <property type="term" value="P:sister chromatid cohesion"/>
    <property type="evidence" value="ECO:0007669"/>
    <property type="project" value="InterPro"/>
</dbReference>
<dbReference type="SUPFAM" id="SSF52540">
    <property type="entry name" value="P-loop containing nucleoside triphosphate hydrolases"/>
    <property type="match status" value="1"/>
</dbReference>
<feature type="region of interest" description="Disordered" evidence="7">
    <location>
        <begin position="438"/>
        <end position="470"/>
    </location>
</feature>
<evidence type="ECO:0000313" key="9">
    <source>
        <dbReference type="EMBL" id="NDY94743.1"/>
    </source>
</evidence>
<evidence type="ECO:0000256" key="3">
    <source>
        <dbReference type="ARBA" id="ARBA00022840"/>
    </source>
</evidence>
<keyword evidence="3 6" id="KW-0067">ATP-binding</keyword>
<feature type="coiled-coil region" evidence="6">
    <location>
        <begin position="649"/>
        <end position="914"/>
    </location>
</feature>
<feature type="compositionally biased region" description="Basic and acidic residues" evidence="7">
    <location>
        <begin position="266"/>
        <end position="283"/>
    </location>
</feature>
<organism evidence="9 10">
    <name type="scientific">Wenzhouxiangella limi</name>
    <dbReference type="NCBI Taxonomy" id="2707351"/>
    <lineage>
        <taxon>Bacteria</taxon>
        <taxon>Pseudomonadati</taxon>
        <taxon>Pseudomonadota</taxon>
        <taxon>Gammaproteobacteria</taxon>
        <taxon>Chromatiales</taxon>
        <taxon>Wenzhouxiangellaceae</taxon>
        <taxon>Wenzhouxiangella</taxon>
    </lineage>
</organism>
<dbReference type="GO" id="GO:0005694">
    <property type="term" value="C:chromosome"/>
    <property type="evidence" value="ECO:0007669"/>
    <property type="project" value="InterPro"/>
</dbReference>
<dbReference type="HAMAP" id="MF_01894">
    <property type="entry name" value="Smc_prok"/>
    <property type="match status" value="1"/>
</dbReference>
<evidence type="ECO:0000256" key="1">
    <source>
        <dbReference type="ARBA" id="ARBA00022490"/>
    </source>
</evidence>
<comment type="similarity">
    <text evidence="6">Belongs to the SMC family.</text>
</comment>
<dbReference type="InterPro" id="IPR024704">
    <property type="entry name" value="SMC"/>
</dbReference>
<protein>
    <recommendedName>
        <fullName evidence="6">Chromosome partition protein Smc</fullName>
    </recommendedName>
</protein>
<keyword evidence="2 6" id="KW-0547">Nucleotide-binding</keyword>
<dbReference type="Gene3D" id="1.10.287.1490">
    <property type="match status" value="1"/>
</dbReference>
<keyword evidence="10" id="KW-1185">Reference proteome</keyword>
<dbReference type="GO" id="GO:0030261">
    <property type="term" value="P:chromosome condensation"/>
    <property type="evidence" value="ECO:0007669"/>
    <property type="project" value="InterPro"/>
</dbReference>
<keyword evidence="4 6" id="KW-0175">Coiled coil</keyword>
<comment type="function">
    <text evidence="6">Required for chromosome condensation and partitioning.</text>
</comment>
<keyword evidence="5 6" id="KW-0238">DNA-binding</keyword>
<dbReference type="InterPro" id="IPR027417">
    <property type="entry name" value="P-loop_NTPase"/>
</dbReference>
<dbReference type="CDD" id="cd03278">
    <property type="entry name" value="ABC_SMC_barmotin"/>
    <property type="match status" value="2"/>
</dbReference>
<feature type="region of interest" description="Disordered" evidence="7">
    <location>
        <begin position="262"/>
        <end position="284"/>
    </location>
</feature>
<dbReference type="Gene3D" id="3.40.50.300">
    <property type="entry name" value="P-loop containing nucleotide triphosphate hydrolases"/>
    <property type="match status" value="2"/>
</dbReference>
<evidence type="ECO:0000259" key="8">
    <source>
        <dbReference type="Pfam" id="PF02463"/>
    </source>
</evidence>
<dbReference type="InterPro" id="IPR003395">
    <property type="entry name" value="RecF/RecN/SMC_N"/>
</dbReference>
<name>A0A845USD0_9GAMM</name>
<dbReference type="SUPFAM" id="SSF57997">
    <property type="entry name" value="Tropomyosin"/>
    <property type="match status" value="1"/>
</dbReference>
<evidence type="ECO:0000256" key="7">
    <source>
        <dbReference type="SAM" id="MobiDB-lite"/>
    </source>
</evidence>
<dbReference type="GO" id="GO:0006260">
    <property type="term" value="P:DNA replication"/>
    <property type="evidence" value="ECO:0007669"/>
    <property type="project" value="UniProtKB-UniRule"/>
</dbReference>
<comment type="subunit">
    <text evidence="6">Homodimer.</text>
</comment>
<dbReference type="PANTHER" id="PTHR43977">
    <property type="entry name" value="STRUCTURAL MAINTENANCE OF CHROMOSOMES PROTEIN 3"/>
    <property type="match status" value="1"/>
</dbReference>
<comment type="domain">
    <text evidence="6">Contains large globular domains required for ATP hydrolysis at each terminus and a third globular domain forming a flexible hinge near the middle of the molecule. These domains are separated by coiled-coil structures.</text>
</comment>
<evidence type="ECO:0000256" key="6">
    <source>
        <dbReference type="HAMAP-Rule" id="MF_01894"/>
    </source>
</evidence>
<dbReference type="NCBIfam" id="TIGR02168">
    <property type="entry name" value="SMC_prok_B"/>
    <property type="match status" value="1"/>
</dbReference>
<gene>
    <name evidence="6 9" type="primary">smc</name>
    <name evidence="9" type="ORF">G3I74_03240</name>
</gene>
<reference evidence="9 10" key="1">
    <citation type="submission" date="2020-02" db="EMBL/GenBank/DDBJ databases">
        <authorList>
            <person name="Zhang X.-Y."/>
        </authorList>
    </citation>
    <scope>NUCLEOTIDE SEQUENCE [LARGE SCALE GENOMIC DNA]</scope>
    <source>
        <strain evidence="9 10">C33</strain>
    </source>
</reference>
<proteinExistence type="inferred from homology"/>
<dbReference type="EMBL" id="JAAGSC010000031">
    <property type="protein sequence ID" value="NDY94743.1"/>
    <property type="molecule type" value="Genomic_DNA"/>
</dbReference>
<dbReference type="GO" id="GO:0003677">
    <property type="term" value="F:DNA binding"/>
    <property type="evidence" value="ECO:0007669"/>
    <property type="project" value="UniProtKB-UniRule"/>
</dbReference>
<dbReference type="GO" id="GO:0005524">
    <property type="term" value="F:ATP binding"/>
    <property type="evidence" value="ECO:0007669"/>
    <property type="project" value="UniProtKB-UniRule"/>
</dbReference>
<dbReference type="GO" id="GO:0007059">
    <property type="term" value="P:chromosome segregation"/>
    <property type="evidence" value="ECO:0007669"/>
    <property type="project" value="UniProtKB-UniRule"/>
</dbReference>
<dbReference type="SUPFAM" id="SSF75553">
    <property type="entry name" value="Smc hinge domain"/>
    <property type="match status" value="1"/>
</dbReference>
<dbReference type="GO" id="GO:0016887">
    <property type="term" value="F:ATP hydrolysis activity"/>
    <property type="evidence" value="ECO:0007669"/>
    <property type="project" value="InterPro"/>
</dbReference>
<accession>A0A845USD0</accession>
<sequence length="1162" mass="131766">MRLTAIKLSGFKSFVEPTTVRFPSNMMGIVGPNGCGKSNIIDAVRWVMGESSARQLRGESMSDVIFSGSSARKPVTTATVELMFDNSDGRAGGEYASYSEISVRRQVSRDGQSAYFLNGTRCRRKDITDLFLGTGLGPRSYAIIEQGMISQIVEARPEELRAFLEEAAGISRYKERRRETENRIRHTRENLERLADLREEVGKQLEKLKRQARAAERYRKLKARYREDEARLTALRWRETTRQAETRQKELQQVENQLQSALADQRAAEKELESLRQQQHEAGETASKIQAELYEVAGEIARLEQSIEHQRDIRQRQQTEYDETEHQLNELKQHLILDKAQVSQTTELIAELTPRLETARDEEKTFAQALETAEQALIDWQQRWQEHQHTASQAANRAELLRQRIEHLDDRMGRAAERLQVLRSQNDDQALEKLQADQAAAKDGAERSAQALREAREAAETGRREISGQRTRIESLRNDLETARARRHEHAARLDSLRLLNRQPDEQGEAAEWLSKHGEDPASRLLERIRVTEARWTAAVEHVLADWLQGVASERLEALADAEPPALGLAVFAADQDASAPAGTLASHVRGAGALSALLARVQCVENLAEARAKSGQLDPEISLITPDGTWMGRGWLRQPALEADRSGLLQREEEIRTLQREISADENRIGELQSELKEARSQLQQVEQMLHKREAAIHQAERERAQAQGRISTLDSRLEALQRQRSQAAEEIDALERRQHEDGQAVATARGELQEALAAMEQAEQGREPLRGEKTQLDSAREQARARYRQQRELREEVSLKLESSRAGLDSLRQAIARIDNQVGQLQNRYMELSEALAQGDEPVQMQQKERDQLLERRLAVETRLRDARQSLEELEASWREQDKARQAAASSAEEVRERQQQLQLALHETRLRAETLSERITELGGQPDDLLAELPENAETGQYQQELEQLEARIRKLEPVNLAAIEEHDTEAERKAYLDRQHADLEEAMETLEKAIGRIDRDSRTRFRETFEQVNKNMQTLFPRLFGGGHGHLEMVGEDWLSAGVAIMARPPGKRIARIHLMSGGEKALTAVAFVFAIFNLNPAPFCLLDEVDAPLDDANVGRFSDMVREMSDQVQFLLVTHNKVTMEVTHQMLGVTMREPGVSRIVSVDLDRAVALAES</sequence>
<dbReference type="InterPro" id="IPR036277">
    <property type="entry name" value="SMC_hinge_sf"/>
</dbReference>
<dbReference type="InterPro" id="IPR011890">
    <property type="entry name" value="SMC_prok"/>
</dbReference>
<dbReference type="AlphaFoldDB" id="A0A845USD0"/>
<comment type="caution">
    <text evidence="9">The sequence shown here is derived from an EMBL/GenBank/DDBJ whole genome shotgun (WGS) entry which is preliminary data.</text>
</comment>
<feature type="compositionally biased region" description="Basic and acidic residues" evidence="7">
    <location>
        <begin position="453"/>
        <end position="470"/>
    </location>
</feature>
<feature type="domain" description="RecF/RecN/SMC N-terminal" evidence="8">
    <location>
        <begin position="3"/>
        <end position="1146"/>
    </location>
</feature>
<dbReference type="Proteomes" id="UP000484885">
    <property type="component" value="Unassembled WGS sequence"/>
</dbReference>
<dbReference type="PIRSF" id="PIRSF005719">
    <property type="entry name" value="SMC"/>
    <property type="match status" value="1"/>
</dbReference>
<evidence type="ECO:0000313" key="10">
    <source>
        <dbReference type="Proteomes" id="UP000484885"/>
    </source>
</evidence>
<feature type="coiled-coil region" evidence="6">
    <location>
        <begin position="977"/>
        <end position="1004"/>
    </location>
</feature>
<evidence type="ECO:0000256" key="5">
    <source>
        <dbReference type="ARBA" id="ARBA00023125"/>
    </source>
</evidence>
<evidence type="ECO:0000256" key="2">
    <source>
        <dbReference type="ARBA" id="ARBA00022741"/>
    </source>
</evidence>
<dbReference type="Pfam" id="PF02463">
    <property type="entry name" value="SMC_N"/>
    <property type="match status" value="1"/>
</dbReference>
<feature type="binding site" evidence="6">
    <location>
        <begin position="32"/>
        <end position="39"/>
    </location>
    <ligand>
        <name>ATP</name>
        <dbReference type="ChEBI" id="CHEBI:30616"/>
    </ligand>
</feature>
<keyword evidence="1 6" id="KW-0963">Cytoplasm</keyword>
<dbReference type="GO" id="GO:0005737">
    <property type="term" value="C:cytoplasm"/>
    <property type="evidence" value="ECO:0007669"/>
    <property type="project" value="UniProtKB-SubCell"/>
</dbReference>